<evidence type="ECO:0000313" key="4">
    <source>
        <dbReference type="EMBL" id="KFE59812.1"/>
    </source>
</evidence>
<dbReference type="GO" id="GO:0120147">
    <property type="term" value="F:formylglycine-generating oxidase activity"/>
    <property type="evidence" value="ECO:0007669"/>
    <property type="project" value="TreeGrafter"/>
</dbReference>
<name>A0A085VWJ9_9BACT</name>
<dbReference type="EMBL" id="JMCB01000032">
    <property type="protein sequence ID" value="KFE59812.1"/>
    <property type="molecule type" value="Genomic_DNA"/>
</dbReference>
<proteinExistence type="predicted"/>
<feature type="compositionally biased region" description="Pro residues" evidence="1">
    <location>
        <begin position="504"/>
        <end position="519"/>
    </location>
</feature>
<feature type="transmembrane region" description="Helical" evidence="2">
    <location>
        <begin position="464"/>
        <end position="486"/>
    </location>
</feature>
<keyword evidence="2" id="KW-1133">Transmembrane helix</keyword>
<dbReference type="AlphaFoldDB" id="A0A085VWJ9"/>
<dbReference type="OrthoDB" id="9804878at2"/>
<dbReference type="CDD" id="cd14014">
    <property type="entry name" value="STKc_PknB_like"/>
    <property type="match status" value="1"/>
</dbReference>
<protein>
    <submittedName>
        <fullName evidence="4">Protein kinase domain protein</fullName>
    </submittedName>
</protein>
<keyword evidence="2" id="KW-0472">Membrane</keyword>
<feature type="region of interest" description="Disordered" evidence="1">
    <location>
        <begin position="325"/>
        <end position="370"/>
    </location>
</feature>
<dbReference type="GO" id="GO:0005524">
    <property type="term" value="F:ATP binding"/>
    <property type="evidence" value="ECO:0007669"/>
    <property type="project" value="InterPro"/>
</dbReference>
<dbReference type="Pfam" id="PF03781">
    <property type="entry name" value="FGE-sulfatase"/>
    <property type="match status" value="1"/>
</dbReference>
<feature type="compositionally biased region" description="Pro residues" evidence="1">
    <location>
        <begin position="440"/>
        <end position="451"/>
    </location>
</feature>
<dbReference type="InterPro" id="IPR005532">
    <property type="entry name" value="SUMF_dom"/>
</dbReference>
<dbReference type="InterPro" id="IPR042095">
    <property type="entry name" value="SUMF_sf"/>
</dbReference>
<dbReference type="Gene3D" id="1.10.510.10">
    <property type="entry name" value="Transferase(Phosphotransferase) domain 1"/>
    <property type="match status" value="1"/>
</dbReference>
<accession>A0A085VWJ9</accession>
<dbReference type="RefSeq" id="WP_044199551.1">
    <property type="nucleotide sequence ID" value="NZ_JMCB01000032.1"/>
</dbReference>
<evidence type="ECO:0000256" key="2">
    <source>
        <dbReference type="SAM" id="Phobius"/>
    </source>
</evidence>
<dbReference type="InterPro" id="IPR016187">
    <property type="entry name" value="CTDL_fold"/>
</dbReference>
<dbReference type="PROSITE" id="PS50011">
    <property type="entry name" value="PROTEIN_KINASE_DOM"/>
    <property type="match status" value="1"/>
</dbReference>
<evidence type="ECO:0000259" key="3">
    <source>
        <dbReference type="PROSITE" id="PS50011"/>
    </source>
</evidence>
<dbReference type="Pfam" id="PF00069">
    <property type="entry name" value="Pkinase"/>
    <property type="match status" value="1"/>
</dbReference>
<dbReference type="Gene3D" id="3.30.200.20">
    <property type="entry name" value="Phosphorylase Kinase, domain 1"/>
    <property type="match status" value="1"/>
</dbReference>
<feature type="region of interest" description="Disordered" evidence="1">
    <location>
        <begin position="492"/>
        <end position="532"/>
    </location>
</feature>
<dbReference type="Gene3D" id="3.90.1580.10">
    <property type="entry name" value="paralog of FGE (formylglycine-generating enzyme)"/>
    <property type="match status" value="1"/>
</dbReference>
<dbReference type="SUPFAM" id="SSF56112">
    <property type="entry name" value="Protein kinase-like (PK-like)"/>
    <property type="match status" value="1"/>
</dbReference>
<keyword evidence="4" id="KW-0808">Transferase</keyword>
<dbReference type="InterPro" id="IPR051043">
    <property type="entry name" value="Sulfatase_Mod_Factor_Kinase"/>
</dbReference>
<keyword evidence="4" id="KW-0418">Kinase</keyword>
<dbReference type="PANTHER" id="PTHR23150">
    <property type="entry name" value="SULFATASE MODIFYING FACTOR 1, 2"/>
    <property type="match status" value="1"/>
</dbReference>
<dbReference type="SMART" id="SM00220">
    <property type="entry name" value="S_TKc"/>
    <property type="match status" value="1"/>
</dbReference>
<dbReference type="STRING" id="394096.DB31_6085"/>
<gene>
    <name evidence="4" type="ORF">DB31_6085</name>
</gene>
<evidence type="ECO:0000313" key="5">
    <source>
        <dbReference type="Proteomes" id="UP000028725"/>
    </source>
</evidence>
<evidence type="ECO:0000256" key="1">
    <source>
        <dbReference type="SAM" id="MobiDB-lite"/>
    </source>
</evidence>
<keyword evidence="5" id="KW-1185">Reference proteome</keyword>
<dbReference type="Proteomes" id="UP000028725">
    <property type="component" value="Unassembled WGS sequence"/>
</dbReference>
<dbReference type="SUPFAM" id="SSF56436">
    <property type="entry name" value="C-type lectin-like"/>
    <property type="match status" value="1"/>
</dbReference>
<feature type="compositionally biased region" description="Polar residues" evidence="1">
    <location>
        <begin position="492"/>
        <end position="503"/>
    </location>
</feature>
<feature type="region of interest" description="Disordered" evidence="1">
    <location>
        <begin position="398"/>
        <end position="458"/>
    </location>
</feature>
<dbReference type="InterPro" id="IPR000719">
    <property type="entry name" value="Prot_kinase_dom"/>
</dbReference>
<sequence length="724" mass="77600">MLCYRCGSHVPDSSDTCPTCGQKYDAAARQAASPSARRRGSIEGAPYKPGDVIHSRFSILEMMGAGPVGYVFRAMDQQHDVEVALKAINPRLLQEPEERTQFSLVLKVGKKLSHPYLSRVYEEGFDGDRPFFTSQLIEGMTLRRMMEMRVAKGQPFTLREVEPLLGQIADALDGAHRYGPHSDLKPENIIVLPDVLKVTDYGLSLGIPRPPFVQAQKGYRAEAYIAPEYVSGSEIDAHMDIYSLAVIVGEMLTGLMPDADGIPEVLMKNPDLPPAFEALYRRALNANPLARPKSAGEFAAEFSSIVAKGPGGSNRISRHAQPLGSSALTHAARSAEKPPPPVPTDQLPIASVSPPVPKAPSKEEPPVDATQPMDADMLAQIMAASPAVAKAVTAQRPVIKPSGGNTGPVGRASAASTPSLHAQGIEDQPTDPAQAVTALRPPPRAQPPAPRQPVKRVEKRPMSAVWLVLLTLAGLAIGSGVGYLVLKHLRSQQAEDGSGTVTAPTPPSEPREALPPPAEPEVHDPMAPAGKCPPGMKLVSGGAFKRGVAQDDPDKMFDERPLENVQVPSFCIDEYEFPNKPGGLPTVGVNWDEAKQSCASVGKRLCTEDQWEKACKGPGNARFPYGNEFDANVCNTDDAQGRDRELAEGGRFPQCRSAYAVADLSGNVAEWTASDFGDSLSSKTQKGGAYDRSVHAVRCSARMKGVPTERKPTVGFRCCADVLQ</sequence>
<dbReference type="PANTHER" id="PTHR23150:SF19">
    <property type="entry name" value="FORMYLGLYCINE-GENERATING ENZYME"/>
    <property type="match status" value="1"/>
</dbReference>
<keyword evidence="2" id="KW-0812">Transmembrane</keyword>
<dbReference type="GO" id="GO:0004672">
    <property type="term" value="F:protein kinase activity"/>
    <property type="evidence" value="ECO:0007669"/>
    <property type="project" value="InterPro"/>
</dbReference>
<organism evidence="4 5">
    <name type="scientific">Hyalangium minutum</name>
    <dbReference type="NCBI Taxonomy" id="394096"/>
    <lineage>
        <taxon>Bacteria</taxon>
        <taxon>Pseudomonadati</taxon>
        <taxon>Myxococcota</taxon>
        <taxon>Myxococcia</taxon>
        <taxon>Myxococcales</taxon>
        <taxon>Cystobacterineae</taxon>
        <taxon>Archangiaceae</taxon>
        <taxon>Hyalangium</taxon>
    </lineage>
</organism>
<feature type="domain" description="Protein kinase" evidence="3">
    <location>
        <begin position="57"/>
        <end position="303"/>
    </location>
</feature>
<dbReference type="InterPro" id="IPR011009">
    <property type="entry name" value="Kinase-like_dom_sf"/>
</dbReference>
<comment type="caution">
    <text evidence="4">The sequence shown here is derived from an EMBL/GenBank/DDBJ whole genome shotgun (WGS) entry which is preliminary data.</text>
</comment>
<reference evidence="4 5" key="1">
    <citation type="submission" date="2014-04" db="EMBL/GenBank/DDBJ databases">
        <title>Genome assembly of Hyalangium minutum DSM 14724.</title>
        <authorList>
            <person name="Sharma G."/>
            <person name="Subramanian S."/>
        </authorList>
    </citation>
    <scope>NUCLEOTIDE SEQUENCE [LARGE SCALE GENOMIC DNA]</scope>
    <source>
        <strain evidence="4 5">DSM 14724</strain>
    </source>
</reference>